<name>A0A650MMX7_9CLOT</name>
<dbReference type="RefSeq" id="WP_159116691.1">
    <property type="nucleotide sequence ID" value="NZ_CAKJVE010000004.1"/>
</dbReference>
<evidence type="ECO:0000313" key="2">
    <source>
        <dbReference type="EMBL" id="VCT85435.1"/>
    </source>
</evidence>
<dbReference type="Proteomes" id="UP000431451">
    <property type="component" value="Unassembled WGS sequence"/>
</dbReference>
<organism evidence="2 3">
    <name type="scientific">Clostridium neonatale</name>
    <dbReference type="NCBI Taxonomy" id="137838"/>
    <lineage>
        <taxon>Bacteria</taxon>
        <taxon>Bacillati</taxon>
        <taxon>Bacillota</taxon>
        <taxon>Clostridia</taxon>
        <taxon>Eubacteriales</taxon>
        <taxon>Clostridiaceae</taxon>
        <taxon>Clostridium</taxon>
    </lineage>
</organism>
<dbReference type="EMBL" id="UWJD01000002">
    <property type="protein sequence ID" value="VCT85435.1"/>
    <property type="molecule type" value="Genomic_DNA"/>
</dbReference>
<protein>
    <submittedName>
        <fullName evidence="1">Phage-like element PBSX protein XkdS</fullName>
    </submittedName>
</protein>
<dbReference type="Proteomes" id="UP000789738">
    <property type="component" value="Unassembled WGS sequence"/>
</dbReference>
<evidence type="ECO:0000313" key="1">
    <source>
        <dbReference type="EMBL" id="CAG9703834.1"/>
    </source>
</evidence>
<reference evidence="1" key="2">
    <citation type="submission" date="2021-10" db="EMBL/GenBank/DDBJ databases">
        <authorList>
            <person name="Mesa V."/>
        </authorList>
    </citation>
    <scope>NUCLEOTIDE SEQUENCE</scope>
    <source>
        <strain evidence="1">CC3_PB</strain>
    </source>
</reference>
<reference evidence="2 3" key="1">
    <citation type="submission" date="2018-06" db="EMBL/GenBank/DDBJ databases">
        <authorList>
            <consortium name="IHU Genomes"/>
        </authorList>
    </citation>
    <scope>NUCLEOTIDE SEQUENCE [LARGE SCALE GENOMIC DNA]</scope>
    <source>
        <strain evidence="2 3">NEC25</strain>
    </source>
</reference>
<gene>
    <name evidence="1" type="ORF">CNEO_40825</name>
    <name evidence="2" type="ORF">CNEONATNEC25_03036</name>
</gene>
<dbReference type="AlphaFoldDB" id="A0A650MMX7"/>
<dbReference type="SUPFAM" id="SSF160719">
    <property type="entry name" value="gpW/gp25-like"/>
    <property type="match status" value="1"/>
</dbReference>
<evidence type="ECO:0000313" key="3">
    <source>
        <dbReference type="Proteomes" id="UP000431451"/>
    </source>
</evidence>
<sequence>MSNVSILPQGATVGNIETIENTIQATKTYKIKDGKVIGFCDGKEALEQTIFFILSTERYKYLIYSDNYGSEFENVPNIDRDILESELKRRINEALIQDDRIESTDNYIFNYDEDSVLVKFTVFSIYGDLEIEKEVI</sequence>
<accession>A0A650MMX7</accession>
<dbReference type="Pfam" id="PF10934">
    <property type="entry name" value="Sheath_initiator"/>
    <property type="match status" value="1"/>
</dbReference>
<dbReference type="EMBL" id="CAKJVE010000004">
    <property type="protein sequence ID" value="CAG9703834.1"/>
    <property type="molecule type" value="Genomic_DNA"/>
</dbReference>
<proteinExistence type="predicted"/>
<dbReference type="InterPro" id="IPR020288">
    <property type="entry name" value="Sheath_initiator"/>
</dbReference>